<sequence length="100" mass="11810">MAKDQRQSSTRAARLKLAPYKRTEMEVSGFGDEPYFPVVEEDIRNLRLDQNQPRRLGREGNLPVRARPNAFPVFIATVVFFAFFWRYLVYNFPEMRHGDL</sequence>
<reference evidence="2 3" key="1">
    <citation type="submission" date="2015-12" db="EMBL/GenBank/DDBJ databases">
        <title>Draft genome sequence of Moniliophthora roreri, the causal agent of frosty pod rot of cacao.</title>
        <authorList>
            <person name="Aime M.C."/>
            <person name="Diaz-Valderrama J.R."/>
            <person name="Kijpornyongpan T."/>
            <person name="Phillips-Mora W."/>
        </authorList>
    </citation>
    <scope>NUCLEOTIDE SEQUENCE [LARGE SCALE GENOMIC DNA]</scope>
    <source>
        <strain evidence="2 3">MCA 2952</strain>
    </source>
</reference>
<evidence type="ECO:0000256" key="1">
    <source>
        <dbReference type="SAM" id="Phobius"/>
    </source>
</evidence>
<accession>A0A0W0F8A6</accession>
<evidence type="ECO:0000313" key="3">
    <source>
        <dbReference type="Proteomes" id="UP000054988"/>
    </source>
</evidence>
<comment type="caution">
    <text evidence="2">The sequence shown here is derived from an EMBL/GenBank/DDBJ whole genome shotgun (WGS) entry which is preliminary data.</text>
</comment>
<gene>
    <name evidence="2" type="ORF">WG66_14856</name>
</gene>
<dbReference type="Proteomes" id="UP000054988">
    <property type="component" value="Unassembled WGS sequence"/>
</dbReference>
<feature type="transmembrane region" description="Helical" evidence="1">
    <location>
        <begin position="70"/>
        <end position="89"/>
    </location>
</feature>
<name>A0A0W0F8A6_MONRR</name>
<dbReference type="EMBL" id="LATX01002213">
    <property type="protein sequence ID" value="KTB32542.1"/>
    <property type="molecule type" value="Genomic_DNA"/>
</dbReference>
<keyword evidence="1" id="KW-1133">Transmembrane helix</keyword>
<proteinExistence type="predicted"/>
<evidence type="ECO:0000313" key="2">
    <source>
        <dbReference type="EMBL" id="KTB32542.1"/>
    </source>
</evidence>
<keyword evidence="1" id="KW-0812">Transmembrane</keyword>
<organism evidence="2 3">
    <name type="scientific">Moniliophthora roreri</name>
    <name type="common">Frosty pod rot fungus</name>
    <name type="synonym">Monilia roreri</name>
    <dbReference type="NCBI Taxonomy" id="221103"/>
    <lineage>
        <taxon>Eukaryota</taxon>
        <taxon>Fungi</taxon>
        <taxon>Dikarya</taxon>
        <taxon>Basidiomycota</taxon>
        <taxon>Agaricomycotina</taxon>
        <taxon>Agaricomycetes</taxon>
        <taxon>Agaricomycetidae</taxon>
        <taxon>Agaricales</taxon>
        <taxon>Marasmiineae</taxon>
        <taxon>Marasmiaceae</taxon>
        <taxon>Moniliophthora</taxon>
    </lineage>
</organism>
<dbReference type="AlphaFoldDB" id="A0A0W0F8A6"/>
<protein>
    <submittedName>
        <fullName evidence="2">Uncharacterized protein</fullName>
    </submittedName>
</protein>
<keyword evidence="1" id="KW-0472">Membrane</keyword>